<dbReference type="Pfam" id="PF00646">
    <property type="entry name" value="F-box"/>
    <property type="match status" value="1"/>
</dbReference>
<dbReference type="InterPro" id="IPR006527">
    <property type="entry name" value="F-box-assoc_dom_typ1"/>
</dbReference>
<sequence length="237" mass="27262">MVSRKLPSELEEEILTRVPLPSISRFRAVCKQWNALFNDQIFANNHLACARSRSEEFMLMTDSKLYSVSFNLNDKDPNIKVRKLPSFDISGLVRAKCDGIFSTDKNVTTTAVWNPWLKQTSFQGRSVFVARPMHNNKKIEIWLTKKKIANGDDVEWIKLLSVPIPNLPMLSQDYNSRYFIDDNIYGKIFVTCCNDETEQQCVYIVRGGICRKIILDDVIGEVRHCSLYVPSLMFPSP</sequence>
<dbReference type="PANTHER" id="PTHR31672">
    <property type="entry name" value="BNACNNG10540D PROTEIN"/>
    <property type="match status" value="1"/>
</dbReference>
<dbReference type="AlphaFoldDB" id="A0A6D2IJS5"/>
<dbReference type="CDD" id="cd22157">
    <property type="entry name" value="F-box_AtFBW1-like"/>
    <property type="match status" value="1"/>
</dbReference>
<name>A0A6D2IJS5_9BRAS</name>
<protein>
    <recommendedName>
        <fullName evidence="1">F-box domain-containing protein</fullName>
    </recommendedName>
</protein>
<dbReference type="Pfam" id="PF07734">
    <property type="entry name" value="FBA_1"/>
    <property type="match status" value="2"/>
</dbReference>
<gene>
    <name evidence="2" type="ORF">MERR_LOCUS15508</name>
</gene>
<dbReference type="PANTHER" id="PTHR31672:SF13">
    <property type="entry name" value="F-BOX PROTEIN CPR30-LIKE"/>
    <property type="match status" value="1"/>
</dbReference>
<evidence type="ECO:0000259" key="1">
    <source>
        <dbReference type="PROSITE" id="PS50181"/>
    </source>
</evidence>
<feature type="domain" description="F-box" evidence="1">
    <location>
        <begin position="1"/>
        <end position="45"/>
    </location>
</feature>
<proteinExistence type="predicted"/>
<dbReference type="Gene3D" id="1.20.1280.50">
    <property type="match status" value="1"/>
</dbReference>
<dbReference type="InterPro" id="IPR036047">
    <property type="entry name" value="F-box-like_dom_sf"/>
</dbReference>
<dbReference type="OrthoDB" id="1114016at2759"/>
<organism evidence="2 3">
    <name type="scientific">Microthlaspi erraticum</name>
    <dbReference type="NCBI Taxonomy" id="1685480"/>
    <lineage>
        <taxon>Eukaryota</taxon>
        <taxon>Viridiplantae</taxon>
        <taxon>Streptophyta</taxon>
        <taxon>Embryophyta</taxon>
        <taxon>Tracheophyta</taxon>
        <taxon>Spermatophyta</taxon>
        <taxon>Magnoliopsida</taxon>
        <taxon>eudicotyledons</taxon>
        <taxon>Gunneridae</taxon>
        <taxon>Pentapetalae</taxon>
        <taxon>rosids</taxon>
        <taxon>malvids</taxon>
        <taxon>Brassicales</taxon>
        <taxon>Brassicaceae</taxon>
        <taxon>Coluteocarpeae</taxon>
        <taxon>Microthlaspi</taxon>
    </lineage>
</organism>
<dbReference type="PROSITE" id="PS50181">
    <property type="entry name" value="FBOX"/>
    <property type="match status" value="1"/>
</dbReference>
<dbReference type="SUPFAM" id="SSF81383">
    <property type="entry name" value="F-box domain"/>
    <property type="match status" value="1"/>
</dbReference>
<dbReference type="InterPro" id="IPR050796">
    <property type="entry name" value="SCF_F-box_component"/>
</dbReference>
<comment type="caution">
    <text evidence="2">The sequence shown here is derived from an EMBL/GenBank/DDBJ whole genome shotgun (WGS) entry which is preliminary data.</text>
</comment>
<reference evidence="2" key="1">
    <citation type="submission" date="2020-01" db="EMBL/GenBank/DDBJ databases">
        <authorList>
            <person name="Mishra B."/>
        </authorList>
    </citation>
    <scope>NUCLEOTIDE SEQUENCE [LARGE SCALE GENOMIC DNA]</scope>
</reference>
<accession>A0A6D2IJS5</accession>
<dbReference type="EMBL" id="CACVBM020001065">
    <property type="protein sequence ID" value="CAA7028273.1"/>
    <property type="molecule type" value="Genomic_DNA"/>
</dbReference>
<keyword evidence="3" id="KW-1185">Reference proteome</keyword>
<dbReference type="SMART" id="SM00256">
    <property type="entry name" value="FBOX"/>
    <property type="match status" value="1"/>
</dbReference>
<dbReference type="InterPro" id="IPR001810">
    <property type="entry name" value="F-box_dom"/>
</dbReference>
<evidence type="ECO:0000313" key="3">
    <source>
        <dbReference type="Proteomes" id="UP000467841"/>
    </source>
</evidence>
<dbReference type="Proteomes" id="UP000467841">
    <property type="component" value="Unassembled WGS sequence"/>
</dbReference>
<evidence type="ECO:0000313" key="2">
    <source>
        <dbReference type="EMBL" id="CAA7028273.1"/>
    </source>
</evidence>